<organism evidence="1 2">
    <name type="scientific">Fervidicola ferrireducens</name>
    <dbReference type="NCBI Taxonomy" id="520764"/>
    <lineage>
        <taxon>Bacteria</taxon>
        <taxon>Bacillati</taxon>
        <taxon>Bacillota</taxon>
        <taxon>Clostridia</taxon>
        <taxon>Thermosediminibacterales</taxon>
        <taxon>Thermosediminibacteraceae</taxon>
        <taxon>Fervidicola</taxon>
    </lineage>
</organism>
<evidence type="ECO:0000313" key="2">
    <source>
        <dbReference type="Proteomes" id="UP000070427"/>
    </source>
</evidence>
<dbReference type="AlphaFoldDB" id="A0A140LB09"/>
<comment type="caution">
    <text evidence="1">The sequence shown here is derived from an EMBL/GenBank/DDBJ whole genome shotgun (WGS) entry which is preliminary data.</text>
</comment>
<name>A0A140LB09_9FIRM</name>
<protein>
    <submittedName>
        <fullName evidence="1">Uncharacterized protein</fullName>
    </submittedName>
</protein>
<dbReference type="InParanoid" id="A0A140LB09"/>
<dbReference type="OrthoDB" id="1729854at2"/>
<proteinExistence type="predicted"/>
<dbReference type="EMBL" id="LOED01000008">
    <property type="protein sequence ID" value="KXG77734.1"/>
    <property type="molecule type" value="Genomic_DNA"/>
</dbReference>
<dbReference type="Proteomes" id="UP000070427">
    <property type="component" value="Unassembled WGS sequence"/>
</dbReference>
<keyword evidence="2" id="KW-1185">Reference proteome</keyword>
<dbReference type="RefSeq" id="WP_066352659.1">
    <property type="nucleotide sequence ID" value="NZ_LOED01000008.1"/>
</dbReference>
<accession>A0A140LB09</accession>
<gene>
    <name evidence="1" type="ORF">AN618_09320</name>
</gene>
<evidence type="ECO:0000313" key="1">
    <source>
        <dbReference type="EMBL" id="KXG77734.1"/>
    </source>
</evidence>
<sequence length="106" mass="12196">MNSVVFEIKRRLAKAPRPAFVAALLRDDGTVIDIIPAIDNRSIEATARRRRARKAVIVAFLESISQEKLKEIVMRYNGLMLETEFYAIVQDRPTYYTVAWLKKKAV</sequence>
<dbReference type="STRING" id="520764.AN618_09320"/>
<reference evidence="1 2" key="1">
    <citation type="submission" date="2015-12" db="EMBL/GenBank/DDBJ databases">
        <title>Draft genome sequnece of Fervidicola ferrireducens strain Y170.</title>
        <authorList>
            <person name="Patel B.K."/>
        </authorList>
    </citation>
    <scope>NUCLEOTIDE SEQUENCE [LARGE SCALE GENOMIC DNA]</scope>
    <source>
        <strain evidence="1 2">Y170</strain>
    </source>
</reference>